<feature type="compositionally biased region" description="Low complexity" evidence="1">
    <location>
        <begin position="105"/>
        <end position="114"/>
    </location>
</feature>
<comment type="caution">
    <text evidence="3">The sequence shown here is derived from an EMBL/GenBank/DDBJ whole genome shotgun (WGS) entry which is preliminary data.</text>
</comment>
<reference evidence="3 4" key="1">
    <citation type="journal article" date="2016" name="DNA Res.">
        <title>The draft genome of MD-2 pineapple using hybrid error correction of long reads.</title>
        <authorList>
            <person name="Redwan R.M."/>
            <person name="Saidin A."/>
            <person name="Kumar S.V."/>
        </authorList>
    </citation>
    <scope>NUCLEOTIDE SEQUENCE [LARGE SCALE GENOMIC DNA]</scope>
    <source>
        <strain evidence="4">cv. MD2</strain>
        <tissue evidence="3">Leaf</tissue>
    </source>
</reference>
<feature type="compositionally biased region" description="Basic residues" evidence="1">
    <location>
        <begin position="129"/>
        <end position="145"/>
    </location>
</feature>
<organism evidence="3 4">
    <name type="scientific">Ananas comosus</name>
    <name type="common">Pineapple</name>
    <name type="synonym">Ananas ananas</name>
    <dbReference type="NCBI Taxonomy" id="4615"/>
    <lineage>
        <taxon>Eukaryota</taxon>
        <taxon>Viridiplantae</taxon>
        <taxon>Streptophyta</taxon>
        <taxon>Embryophyta</taxon>
        <taxon>Tracheophyta</taxon>
        <taxon>Spermatophyta</taxon>
        <taxon>Magnoliopsida</taxon>
        <taxon>Liliopsida</taxon>
        <taxon>Poales</taxon>
        <taxon>Bromeliaceae</taxon>
        <taxon>Bromelioideae</taxon>
        <taxon>Ananas</taxon>
    </lineage>
</organism>
<dbReference type="Proteomes" id="UP000092600">
    <property type="component" value="Unassembled WGS sequence"/>
</dbReference>
<evidence type="ECO:0000313" key="3">
    <source>
        <dbReference type="EMBL" id="OAY83425.1"/>
    </source>
</evidence>
<dbReference type="PANTHER" id="PTHR45642">
    <property type="entry name" value="GDSL ESTERASE/LIPASE EXL3"/>
    <property type="match status" value="1"/>
</dbReference>
<evidence type="ECO:0000256" key="2">
    <source>
        <dbReference type="SAM" id="SignalP"/>
    </source>
</evidence>
<sequence>MAANRHLHHHHHHHHHHNADYHQILLHLHLLLLSLITTLASSASASASAPARVPAIIVFGDSTVDAGNNNGIGTMLKSNFRPYAATSPAAYGAFCNGRIPPTSSPRPSASASRPRLLDPPTASATSPRRLLRLRRHRPRQRHLRRPGTYVHLQK</sequence>
<evidence type="ECO:0000256" key="1">
    <source>
        <dbReference type="SAM" id="MobiDB-lite"/>
    </source>
</evidence>
<feature type="region of interest" description="Disordered" evidence="1">
    <location>
        <begin position="95"/>
        <end position="154"/>
    </location>
</feature>
<name>A0A199W3E7_ANACO</name>
<keyword evidence="2" id="KW-0732">Signal</keyword>
<evidence type="ECO:0000313" key="4">
    <source>
        <dbReference type="Proteomes" id="UP000092600"/>
    </source>
</evidence>
<accession>A0A199W3E7</accession>
<dbReference type="STRING" id="4615.A0A199W3E7"/>
<dbReference type="InterPro" id="IPR036514">
    <property type="entry name" value="SGNH_hydro_sf"/>
</dbReference>
<dbReference type="PANTHER" id="PTHR45642:SF46">
    <property type="entry name" value="OS06G0636700 PROTEIN"/>
    <property type="match status" value="1"/>
</dbReference>
<feature type="signal peptide" evidence="2">
    <location>
        <begin position="1"/>
        <end position="40"/>
    </location>
</feature>
<gene>
    <name evidence="3" type="ORF">ACMD2_25883</name>
</gene>
<dbReference type="Gene3D" id="3.40.50.1110">
    <property type="entry name" value="SGNH hydrolase"/>
    <property type="match status" value="1"/>
</dbReference>
<feature type="chain" id="PRO_5008286278" evidence="2">
    <location>
        <begin position="41"/>
        <end position="154"/>
    </location>
</feature>
<dbReference type="InterPro" id="IPR050592">
    <property type="entry name" value="GDSL_lipolytic_enzyme"/>
</dbReference>
<dbReference type="AlphaFoldDB" id="A0A199W3E7"/>
<protein>
    <submittedName>
        <fullName evidence="3">GDSL esterase/lipase</fullName>
    </submittedName>
</protein>
<dbReference type="EMBL" id="LSRQ01000340">
    <property type="protein sequence ID" value="OAY83425.1"/>
    <property type="molecule type" value="Genomic_DNA"/>
</dbReference>
<proteinExistence type="predicted"/>